<dbReference type="OrthoDB" id="337750at2759"/>
<evidence type="ECO:0000256" key="4">
    <source>
        <dbReference type="ARBA" id="ARBA00022824"/>
    </source>
</evidence>
<name>A0A9W7ZM97_9FUNG</name>
<comment type="subcellular location">
    <subcellularLocation>
        <location evidence="9">Endoplasmic reticulum membrane</location>
        <topology evidence="9">Multi-pass membrane protein</topology>
    </subcellularLocation>
    <subcellularLocation>
        <location evidence="9">Golgi apparatus membrane</location>
        <topology evidence="9">Multi-pass membrane protein</topology>
    </subcellularLocation>
</comment>
<evidence type="ECO:0000256" key="2">
    <source>
        <dbReference type="ARBA" id="ARBA00022448"/>
    </source>
</evidence>
<dbReference type="EMBL" id="JANBPT010000182">
    <property type="protein sequence ID" value="KAJ1926211.1"/>
    <property type="molecule type" value="Genomic_DNA"/>
</dbReference>
<comment type="similarity">
    <text evidence="1 9">Belongs to the YIF1 family.</text>
</comment>
<keyword evidence="6 9" id="KW-1133">Transmembrane helix</keyword>
<dbReference type="GO" id="GO:0005789">
    <property type="term" value="C:endoplasmic reticulum membrane"/>
    <property type="evidence" value="ECO:0007669"/>
    <property type="project" value="UniProtKB-SubCell"/>
</dbReference>
<feature type="transmembrane region" description="Helical" evidence="9">
    <location>
        <begin position="236"/>
        <end position="256"/>
    </location>
</feature>
<dbReference type="Pfam" id="PF03878">
    <property type="entry name" value="YIF1"/>
    <property type="match status" value="1"/>
</dbReference>
<sequence length="283" mass="31805">MSEAYAGFDMSGLPNNQAAQLGFQFAGSAVHAGHEYVERNLNRYVNVSMLRHYFNVSNSYVLRKIQLLLFPFGHKHWTRLALRSEHTGHSAGYKPPREDLNSPDLYIPVMAVVTYVLLVGIVTGTKHMFHPEILGVTASKALAVVVFEVILVKLGCYLLGVTSDAQFLDLVCYSGYKFIGIIVTLVARYLVPGWTTWLIFFYTNLAVGFFLLRSLRHIVLPDTTSATATGVHHRKHRIHFLFVVAALQLVFSWILLFNTWTLSGLAEQTPLTPPPIRGGRPRY</sequence>
<keyword evidence="7 9" id="KW-0333">Golgi apparatus</keyword>
<feature type="transmembrane region" description="Helical" evidence="9">
    <location>
        <begin position="167"/>
        <end position="191"/>
    </location>
</feature>
<proteinExistence type="inferred from homology"/>
<evidence type="ECO:0000256" key="9">
    <source>
        <dbReference type="RuleBase" id="RU368073"/>
    </source>
</evidence>
<evidence type="ECO:0000256" key="5">
    <source>
        <dbReference type="ARBA" id="ARBA00022927"/>
    </source>
</evidence>
<keyword evidence="5 9" id="KW-0653">Protein transport</keyword>
<evidence type="ECO:0000313" key="10">
    <source>
        <dbReference type="EMBL" id="KAJ1908049.1"/>
    </source>
</evidence>
<dbReference type="GO" id="GO:0005793">
    <property type="term" value="C:endoplasmic reticulum-Golgi intermediate compartment"/>
    <property type="evidence" value="ECO:0007669"/>
    <property type="project" value="UniProtKB-UniRule"/>
</dbReference>
<evidence type="ECO:0000256" key="6">
    <source>
        <dbReference type="ARBA" id="ARBA00022989"/>
    </source>
</evidence>
<evidence type="ECO:0000313" key="11">
    <source>
        <dbReference type="EMBL" id="KAJ1926211.1"/>
    </source>
</evidence>
<feature type="transmembrane region" description="Helical" evidence="9">
    <location>
        <begin position="141"/>
        <end position="160"/>
    </location>
</feature>
<evidence type="ECO:0000313" key="12">
    <source>
        <dbReference type="Proteomes" id="UP001150569"/>
    </source>
</evidence>
<evidence type="ECO:0000256" key="3">
    <source>
        <dbReference type="ARBA" id="ARBA00022692"/>
    </source>
</evidence>
<dbReference type="InterPro" id="IPR005578">
    <property type="entry name" value="Yif1_fam"/>
</dbReference>
<keyword evidence="4 9" id="KW-0256">Endoplasmic reticulum</keyword>
<comment type="caution">
    <text evidence="10">The sequence shown here is derived from an EMBL/GenBank/DDBJ whole genome shotgun (WGS) entry which is preliminary data.</text>
</comment>
<dbReference type="GO" id="GO:0030134">
    <property type="term" value="C:COPII-coated ER to Golgi transport vesicle"/>
    <property type="evidence" value="ECO:0007669"/>
    <property type="project" value="TreeGrafter"/>
</dbReference>
<protein>
    <recommendedName>
        <fullName evidence="9">Protein YIF1</fullName>
    </recommendedName>
</protein>
<feature type="transmembrane region" description="Helical" evidence="9">
    <location>
        <begin position="197"/>
        <end position="215"/>
    </location>
</feature>
<dbReference type="GO" id="GO:0006888">
    <property type="term" value="P:endoplasmic reticulum to Golgi vesicle-mediated transport"/>
    <property type="evidence" value="ECO:0007669"/>
    <property type="project" value="UniProtKB-UniRule"/>
</dbReference>
<dbReference type="EMBL" id="JANBPT010001416">
    <property type="protein sequence ID" value="KAJ1908049.1"/>
    <property type="molecule type" value="Genomic_DNA"/>
</dbReference>
<dbReference type="GO" id="GO:0015031">
    <property type="term" value="P:protein transport"/>
    <property type="evidence" value="ECO:0007669"/>
    <property type="project" value="UniProtKB-KW"/>
</dbReference>
<evidence type="ECO:0000256" key="1">
    <source>
        <dbReference type="ARBA" id="ARBA00009727"/>
    </source>
</evidence>
<keyword evidence="2 9" id="KW-0813">Transport</keyword>
<keyword evidence="12" id="KW-1185">Reference proteome</keyword>
<feature type="transmembrane region" description="Helical" evidence="9">
    <location>
        <begin position="105"/>
        <end position="129"/>
    </location>
</feature>
<keyword evidence="3 9" id="KW-0812">Transmembrane</keyword>
<dbReference type="AlphaFoldDB" id="A0A9W7ZM97"/>
<comment type="function">
    <text evidence="9">Has a role in transport between endoplasmic reticulum and Golgi.</text>
</comment>
<keyword evidence="8 9" id="KW-0472">Membrane</keyword>
<dbReference type="PANTHER" id="PTHR14083:SF0">
    <property type="entry name" value="YIP1D-INTERACTING FACTOR 1, ISOFORM C"/>
    <property type="match status" value="1"/>
</dbReference>
<gene>
    <name evidence="10" type="primary">hrf1_2</name>
    <name evidence="11" type="synonym">hrf1_1</name>
    <name evidence="11" type="ORF">IWQ60_003992</name>
    <name evidence="10" type="ORF">IWQ60_011752</name>
</gene>
<dbReference type="GO" id="GO:0000139">
    <property type="term" value="C:Golgi membrane"/>
    <property type="evidence" value="ECO:0007669"/>
    <property type="project" value="UniProtKB-SubCell"/>
</dbReference>
<evidence type="ECO:0000256" key="7">
    <source>
        <dbReference type="ARBA" id="ARBA00023034"/>
    </source>
</evidence>
<evidence type="ECO:0000256" key="8">
    <source>
        <dbReference type="ARBA" id="ARBA00023136"/>
    </source>
</evidence>
<organism evidence="10 12">
    <name type="scientific">Tieghemiomyces parasiticus</name>
    <dbReference type="NCBI Taxonomy" id="78921"/>
    <lineage>
        <taxon>Eukaryota</taxon>
        <taxon>Fungi</taxon>
        <taxon>Fungi incertae sedis</taxon>
        <taxon>Zoopagomycota</taxon>
        <taxon>Kickxellomycotina</taxon>
        <taxon>Dimargaritomycetes</taxon>
        <taxon>Dimargaritales</taxon>
        <taxon>Dimargaritaceae</taxon>
        <taxon>Tieghemiomyces</taxon>
    </lineage>
</organism>
<accession>A0A9W7ZM97</accession>
<dbReference type="Proteomes" id="UP001150569">
    <property type="component" value="Unassembled WGS sequence"/>
</dbReference>
<reference evidence="10" key="1">
    <citation type="submission" date="2022-07" db="EMBL/GenBank/DDBJ databases">
        <title>Phylogenomic reconstructions and comparative analyses of Kickxellomycotina fungi.</title>
        <authorList>
            <person name="Reynolds N.K."/>
            <person name="Stajich J.E."/>
            <person name="Barry K."/>
            <person name="Grigoriev I.V."/>
            <person name="Crous P."/>
            <person name="Smith M.E."/>
        </authorList>
    </citation>
    <scope>NUCLEOTIDE SEQUENCE</scope>
    <source>
        <strain evidence="10">RSA 861</strain>
    </source>
</reference>
<dbReference type="PANTHER" id="PTHR14083">
    <property type="entry name" value="YIP1 INTERACTING FACTOR HOMOLOG YIF1 PROTEIN"/>
    <property type="match status" value="1"/>
</dbReference>